<dbReference type="AlphaFoldDB" id="A0A1T4L8A5"/>
<keyword evidence="10" id="KW-0902">Two-component regulatory system</keyword>
<reference evidence="14 15" key="1">
    <citation type="submission" date="2017-02" db="EMBL/GenBank/DDBJ databases">
        <authorList>
            <person name="Peterson S.W."/>
        </authorList>
    </citation>
    <scope>NUCLEOTIDE SEQUENCE [LARGE SCALE GENOMIC DNA]</scope>
    <source>
        <strain evidence="14 15">ATCC 17233</strain>
    </source>
</reference>
<keyword evidence="11 12" id="KW-0472">Membrane</keyword>
<dbReference type="InterPro" id="IPR003594">
    <property type="entry name" value="HATPase_dom"/>
</dbReference>
<dbReference type="Proteomes" id="UP000189857">
    <property type="component" value="Unassembled WGS sequence"/>
</dbReference>
<dbReference type="SMART" id="SM00387">
    <property type="entry name" value="HATPase_c"/>
    <property type="match status" value="1"/>
</dbReference>
<keyword evidence="8" id="KW-0067">ATP-binding</keyword>
<keyword evidence="5 12" id="KW-0812">Transmembrane</keyword>
<dbReference type="InterPro" id="IPR036890">
    <property type="entry name" value="HATPase_C_sf"/>
</dbReference>
<gene>
    <name evidence="14" type="ORF">SAMN02745110_00730</name>
</gene>
<accession>A0A1T4L8A5</accession>
<dbReference type="InterPro" id="IPR010559">
    <property type="entry name" value="Sig_transdc_His_kin_internal"/>
</dbReference>
<evidence type="ECO:0000313" key="15">
    <source>
        <dbReference type="Proteomes" id="UP000189857"/>
    </source>
</evidence>
<dbReference type="Gene3D" id="6.10.340.10">
    <property type="match status" value="1"/>
</dbReference>
<dbReference type="PANTHER" id="PTHR34220">
    <property type="entry name" value="SENSOR HISTIDINE KINASE YPDA"/>
    <property type="match status" value="1"/>
</dbReference>
<dbReference type="GO" id="GO:0005524">
    <property type="term" value="F:ATP binding"/>
    <property type="evidence" value="ECO:0007669"/>
    <property type="project" value="UniProtKB-KW"/>
</dbReference>
<evidence type="ECO:0000256" key="11">
    <source>
        <dbReference type="ARBA" id="ARBA00023136"/>
    </source>
</evidence>
<keyword evidence="7 14" id="KW-0418">Kinase</keyword>
<name>A0A1T4L8A5_9FIRM</name>
<feature type="domain" description="HAMP" evidence="13">
    <location>
        <begin position="204"/>
        <end position="257"/>
    </location>
</feature>
<evidence type="ECO:0000256" key="7">
    <source>
        <dbReference type="ARBA" id="ARBA00022777"/>
    </source>
</evidence>
<dbReference type="Pfam" id="PF02518">
    <property type="entry name" value="HATPase_c"/>
    <property type="match status" value="1"/>
</dbReference>
<dbReference type="GO" id="GO:0000155">
    <property type="term" value="F:phosphorelay sensor kinase activity"/>
    <property type="evidence" value="ECO:0007669"/>
    <property type="project" value="InterPro"/>
</dbReference>
<evidence type="ECO:0000256" key="3">
    <source>
        <dbReference type="ARBA" id="ARBA00022553"/>
    </source>
</evidence>
<dbReference type="InterPro" id="IPR003660">
    <property type="entry name" value="HAMP_dom"/>
</dbReference>
<keyword evidence="9 12" id="KW-1133">Transmembrane helix</keyword>
<keyword evidence="6" id="KW-0547">Nucleotide-binding</keyword>
<organism evidence="14 15">
    <name type="scientific">Eubacterium ruminantium</name>
    <dbReference type="NCBI Taxonomy" id="42322"/>
    <lineage>
        <taxon>Bacteria</taxon>
        <taxon>Bacillati</taxon>
        <taxon>Bacillota</taxon>
        <taxon>Clostridia</taxon>
        <taxon>Eubacteriales</taxon>
        <taxon>Eubacteriaceae</taxon>
        <taxon>Eubacterium</taxon>
    </lineage>
</organism>
<evidence type="ECO:0000256" key="8">
    <source>
        <dbReference type="ARBA" id="ARBA00022840"/>
    </source>
</evidence>
<dbReference type="PROSITE" id="PS50885">
    <property type="entry name" value="HAMP"/>
    <property type="match status" value="1"/>
</dbReference>
<evidence type="ECO:0000256" key="9">
    <source>
        <dbReference type="ARBA" id="ARBA00022989"/>
    </source>
</evidence>
<dbReference type="RefSeq" id="WP_159444070.1">
    <property type="nucleotide sequence ID" value="NZ_FMTO01000005.1"/>
</dbReference>
<dbReference type="SMART" id="SM00304">
    <property type="entry name" value="HAMP"/>
    <property type="match status" value="1"/>
</dbReference>
<keyword evidence="4" id="KW-0808">Transferase</keyword>
<proteinExistence type="predicted"/>
<evidence type="ECO:0000313" key="14">
    <source>
        <dbReference type="EMBL" id="SJZ50969.1"/>
    </source>
</evidence>
<evidence type="ECO:0000256" key="12">
    <source>
        <dbReference type="SAM" id="Phobius"/>
    </source>
</evidence>
<dbReference type="CDD" id="cd06225">
    <property type="entry name" value="HAMP"/>
    <property type="match status" value="1"/>
</dbReference>
<dbReference type="Pfam" id="PF06580">
    <property type="entry name" value="His_kinase"/>
    <property type="match status" value="1"/>
</dbReference>
<evidence type="ECO:0000259" key="13">
    <source>
        <dbReference type="PROSITE" id="PS50885"/>
    </source>
</evidence>
<dbReference type="Gene3D" id="3.30.565.10">
    <property type="entry name" value="Histidine kinase-like ATPase, C-terminal domain"/>
    <property type="match status" value="1"/>
</dbReference>
<dbReference type="EMBL" id="FUXA01000005">
    <property type="protein sequence ID" value="SJZ50969.1"/>
    <property type="molecule type" value="Genomic_DNA"/>
</dbReference>
<protein>
    <submittedName>
        <fullName evidence="14">Histidine kinase-, DNA gyrase B-, and HSP90-like ATPase</fullName>
    </submittedName>
</protein>
<keyword evidence="2" id="KW-1003">Cell membrane</keyword>
<sequence>MRSRKTKKFRTQIIYIFLMTFLSLIIVNILVFRNMRYVIYSVDSAYDGNRNLTEMREWLDTIHSEMREYLDNKDERVLNLFYINEEKYKAFLTRFKHEGPMTEIEARENGVYNISSNYIQSVSKAVISKKSGDIKEYKAYQAQAEREYEYLTTYMLNLNNKLFFNNSSNNSKMNEMTKLSEVLYGVILLLTGGVDICILLLIVRRLSKPLKTLVDRASEVGKGNLDVQLVEPHEYNEIGIVNDAFNQMVISLRDYIAMFRKSVEAESEMRENAIRMEAAVKDAQLKYLQAQINPHFLFNTLNAGAQLAMMEDADKTYRYIHKVADFFRYKIKNDNISTIQEELQAVDDYIYILNVRYAGEIHFNKVVDEKYLGVSVPSMILQPIVENCIKHGFHEIDWEKKIDISITGEDRNIVISVRDNGIGIPEHIIEKIMNNTISEDKNAPKRDGIGLDNVITRLKTFFERDNVVEITSVGKNMGTEIALFIPKEVKEKR</sequence>
<evidence type="ECO:0000256" key="1">
    <source>
        <dbReference type="ARBA" id="ARBA00004651"/>
    </source>
</evidence>
<dbReference type="SUPFAM" id="SSF158472">
    <property type="entry name" value="HAMP domain-like"/>
    <property type="match status" value="1"/>
</dbReference>
<evidence type="ECO:0000256" key="2">
    <source>
        <dbReference type="ARBA" id="ARBA00022475"/>
    </source>
</evidence>
<dbReference type="InterPro" id="IPR050640">
    <property type="entry name" value="Bact_2-comp_sensor_kinase"/>
</dbReference>
<dbReference type="PANTHER" id="PTHR34220:SF11">
    <property type="entry name" value="SENSOR PROTEIN KINASE HPTS"/>
    <property type="match status" value="1"/>
</dbReference>
<evidence type="ECO:0000256" key="10">
    <source>
        <dbReference type="ARBA" id="ARBA00023012"/>
    </source>
</evidence>
<dbReference type="GO" id="GO:0005886">
    <property type="term" value="C:plasma membrane"/>
    <property type="evidence" value="ECO:0007669"/>
    <property type="project" value="UniProtKB-SubCell"/>
</dbReference>
<feature type="transmembrane region" description="Helical" evidence="12">
    <location>
        <begin position="182"/>
        <end position="203"/>
    </location>
</feature>
<evidence type="ECO:0000256" key="5">
    <source>
        <dbReference type="ARBA" id="ARBA00022692"/>
    </source>
</evidence>
<comment type="subcellular location">
    <subcellularLocation>
        <location evidence="1">Cell membrane</location>
        <topology evidence="1">Multi-pass membrane protein</topology>
    </subcellularLocation>
</comment>
<evidence type="ECO:0000256" key="6">
    <source>
        <dbReference type="ARBA" id="ARBA00022741"/>
    </source>
</evidence>
<keyword evidence="15" id="KW-1185">Reference proteome</keyword>
<evidence type="ECO:0000256" key="4">
    <source>
        <dbReference type="ARBA" id="ARBA00022679"/>
    </source>
</evidence>
<feature type="transmembrane region" description="Helical" evidence="12">
    <location>
        <begin position="12"/>
        <end position="32"/>
    </location>
</feature>
<keyword evidence="3" id="KW-0597">Phosphoprotein</keyword>
<dbReference type="SUPFAM" id="SSF55874">
    <property type="entry name" value="ATPase domain of HSP90 chaperone/DNA topoisomerase II/histidine kinase"/>
    <property type="match status" value="1"/>
</dbReference>
<dbReference type="Pfam" id="PF00672">
    <property type="entry name" value="HAMP"/>
    <property type="match status" value="1"/>
</dbReference>